<reference evidence="2" key="1">
    <citation type="submission" date="2014-09" db="EMBL/GenBank/DDBJ databases">
        <authorList>
            <person name="Magalhaes I.L.F."/>
            <person name="Oliveira U."/>
            <person name="Santos F.R."/>
            <person name="Vidigal T.H.D.A."/>
            <person name="Brescovit A.D."/>
            <person name="Santos A.J."/>
        </authorList>
    </citation>
    <scope>NUCLEOTIDE SEQUENCE</scope>
    <source>
        <tissue evidence="2">Shoot tissue taken approximately 20 cm above the soil surface</tissue>
    </source>
</reference>
<organism evidence="2">
    <name type="scientific">Arundo donax</name>
    <name type="common">Giant reed</name>
    <name type="synonym">Donax arundinaceus</name>
    <dbReference type="NCBI Taxonomy" id="35708"/>
    <lineage>
        <taxon>Eukaryota</taxon>
        <taxon>Viridiplantae</taxon>
        <taxon>Streptophyta</taxon>
        <taxon>Embryophyta</taxon>
        <taxon>Tracheophyta</taxon>
        <taxon>Spermatophyta</taxon>
        <taxon>Magnoliopsida</taxon>
        <taxon>Liliopsida</taxon>
        <taxon>Poales</taxon>
        <taxon>Poaceae</taxon>
        <taxon>PACMAD clade</taxon>
        <taxon>Arundinoideae</taxon>
        <taxon>Arundineae</taxon>
        <taxon>Arundo</taxon>
    </lineage>
</organism>
<accession>A0A0A9BM14</accession>
<dbReference type="AlphaFoldDB" id="A0A0A9BM14"/>
<name>A0A0A9BM14_ARUDO</name>
<evidence type="ECO:0000256" key="1">
    <source>
        <dbReference type="SAM" id="Phobius"/>
    </source>
</evidence>
<protein>
    <submittedName>
        <fullName evidence="2">Uncharacterized protein</fullName>
    </submittedName>
</protein>
<dbReference type="EMBL" id="GBRH01237583">
    <property type="protein sequence ID" value="JAD60312.1"/>
    <property type="molecule type" value="Transcribed_RNA"/>
</dbReference>
<reference evidence="2" key="2">
    <citation type="journal article" date="2015" name="Data Brief">
        <title>Shoot transcriptome of the giant reed, Arundo donax.</title>
        <authorList>
            <person name="Barrero R.A."/>
            <person name="Guerrero F.D."/>
            <person name="Moolhuijzen P."/>
            <person name="Goolsby J.A."/>
            <person name="Tidwell J."/>
            <person name="Bellgard S.E."/>
            <person name="Bellgard M.I."/>
        </authorList>
    </citation>
    <scope>NUCLEOTIDE SEQUENCE</scope>
    <source>
        <tissue evidence="2">Shoot tissue taken approximately 20 cm above the soil surface</tissue>
    </source>
</reference>
<feature type="transmembrane region" description="Helical" evidence="1">
    <location>
        <begin position="31"/>
        <end position="50"/>
    </location>
</feature>
<sequence>MTQVFSCNLSKPNFTWQIVEAQSLRWQICNFLSILGVVIPLLSNSGMPILRNSKRP</sequence>
<keyword evidence="1" id="KW-1133">Transmembrane helix</keyword>
<proteinExistence type="predicted"/>
<keyword evidence="1" id="KW-0812">Transmembrane</keyword>
<keyword evidence="1" id="KW-0472">Membrane</keyword>
<evidence type="ECO:0000313" key="2">
    <source>
        <dbReference type="EMBL" id="JAD60312.1"/>
    </source>
</evidence>